<proteinExistence type="predicted"/>
<protein>
    <submittedName>
        <fullName evidence="1">Uncharacterized protein</fullName>
    </submittedName>
</protein>
<dbReference type="EMBL" id="CBGL010000051">
    <property type="protein sequence ID" value="CDD10836.1"/>
    <property type="molecule type" value="Genomic_DNA"/>
</dbReference>
<dbReference type="AlphaFoldDB" id="R6X3I6"/>
<evidence type="ECO:0000313" key="2">
    <source>
        <dbReference type="Proteomes" id="UP000014937"/>
    </source>
</evidence>
<reference evidence="1" key="1">
    <citation type="submission" date="2012-11" db="EMBL/GenBank/DDBJ databases">
        <title>Dependencies among metagenomic species, viruses, plasmids and units of genetic variation.</title>
        <authorList>
            <person name="Nielsen H.B."/>
            <person name="Almeida M."/>
            <person name="Juncker A.S."/>
            <person name="Rasmussen S."/>
            <person name="Li J."/>
            <person name="Sunagawa S."/>
            <person name="Plichta D."/>
            <person name="Gautier L."/>
            <person name="Le Chatelier E."/>
            <person name="Peletier E."/>
            <person name="Bonde I."/>
            <person name="Nielsen T."/>
            <person name="Manichanh C."/>
            <person name="Arumugam M."/>
            <person name="Batto J."/>
            <person name="Santos M.B.Q.D."/>
            <person name="Blom N."/>
            <person name="Borruel N."/>
            <person name="Burgdorf K.S."/>
            <person name="Boumezbeur F."/>
            <person name="Casellas F."/>
            <person name="Dore J."/>
            <person name="Guarner F."/>
            <person name="Hansen T."/>
            <person name="Hildebrand F."/>
            <person name="Kaas R.S."/>
            <person name="Kennedy S."/>
            <person name="Kristiansen K."/>
            <person name="Kultima J.R."/>
            <person name="Leonard P."/>
            <person name="Levenez F."/>
            <person name="Lund O."/>
            <person name="Moumen B."/>
            <person name="Le Paslier D."/>
            <person name="Pons N."/>
            <person name="Pedersen O."/>
            <person name="Prifti E."/>
            <person name="Qin J."/>
            <person name="Raes J."/>
            <person name="Tap J."/>
            <person name="Tims S."/>
            <person name="Ussery D.W."/>
            <person name="Yamada T."/>
            <person name="MetaHit consortium"/>
            <person name="Renault P."/>
            <person name="Sicheritz-Ponten T."/>
            <person name="Bork P."/>
            <person name="Wang J."/>
            <person name="Brunak S."/>
            <person name="Ehrlich S.D."/>
        </authorList>
    </citation>
    <scope>NUCLEOTIDE SEQUENCE [LARGE SCALE GENOMIC DNA]</scope>
</reference>
<comment type="caution">
    <text evidence="1">The sequence shown here is derived from an EMBL/GenBank/DDBJ whole genome shotgun (WGS) entry which is preliminary data.</text>
</comment>
<accession>R6X3I6</accession>
<organism evidence="1 2">
    <name type="scientific">Phascolarctobacterium succinatutens CAG:287</name>
    <dbReference type="NCBI Taxonomy" id="1263101"/>
    <lineage>
        <taxon>Bacteria</taxon>
        <taxon>Bacillati</taxon>
        <taxon>Bacillota</taxon>
        <taxon>Negativicutes</taxon>
        <taxon>Acidaminococcales</taxon>
        <taxon>Acidaminococcaceae</taxon>
        <taxon>Phascolarctobacterium</taxon>
    </lineage>
</organism>
<dbReference type="HOGENOM" id="CLU_3383183_0_0_9"/>
<evidence type="ECO:0000313" key="1">
    <source>
        <dbReference type="EMBL" id="CDD10836.1"/>
    </source>
</evidence>
<name>R6X3I6_9FIRM</name>
<dbReference type="Proteomes" id="UP000014937">
    <property type="component" value="Unassembled WGS sequence"/>
</dbReference>
<gene>
    <name evidence="1" type="ORF">BN587_02211</name>
</gene>
<sequence length="33" mass="3686">MLAHYFWQWCGADVVAEIAVYDNAGNAALQNFP</sequence>